<evidence type="ECO:0000313" key="11">
    <source>
        <dbReference type="EMBL" id="TGZ83968.1"/>
    </source>
</evidence>
<dbReference type="InParanoid" id="A0A4S2N429"/>
<dbReference type="SUPFAM" id="SSF56747">
    <property type="entry name" value="Prim-pol domain"/>
    <property type="match status" value="1"/>
</dbReference>
<dbReference type="EMBL" id="ML220113">
    <property type="protein sequence ID" value="TGZ83968.1"/>
    <property type="molecule type" value="Genomic_DNA"/>
</dbReference>
<gene>
    <name evidence="11" type="ORF">EX30DRAFT_346676</name>
</gene>
<dbReference type="FunFam" id="3.90.920.10:FF:000002">
    <property type="entry name" value="DNA primase"/>
    <property type="match status" value="1"/>
</dbReference>
<evidence type="ECO:0000256" key="5">
    <source>
        <dbReference type="ARBA" id="ARBA00022695"/>
    </source>
</evidence>
<evidence type="ECO:0000256" key="2">
    <source>
        <dbReference type="ARBA" id="ARBA00022478"/>
    </source>
</evidence>
<protein>
    <recommendedName>
        <fullName evidence="9">DNA primase</fullName>
        <ecNumber evidence="9">2.7.7.-</ecNumber>
    </recommendedName>
</protein>
<keyword evidence="6 9" id="KW-0235">DNA replication</keyword>
<dbReference type="AlphaFoldDB" id="A0A4S2N429"/>
<dbReference type="NCBIfam" id="TIGR00335">
    <property type="entry name" value="primase_sml"/>
    <property type="match status" value="1"/>
</dbReference>
<sequence length="451" mass="51976">MFDDDEDLIGDDGDDTDLLTAEEKAKVSVKDASFSDPQVMYAFYQRLFPWRQLFQWLNHSPIPSNDFMHREFAFTLQNEAYLRYQSFPTFETLRKEVLRLNPSRFEIGPVYSANPRDRKALRKAVFKPINKELVFDIDLTDYDDVRTCCDKANICEKCWQFITVAIKIMDVALREDLGFKHIMWVYSGRRGAHAWVCDKKARQMDDGKRKAVAAYLEVIRGGAQGGKRVHLRRPLHPHLTRSMDVLKDSFTTDVLINQDPWREPEKSARLLHLISDKTITEALREKWNSEPSRSSVKKWADIDEVAKSGISRHLNVQQLRENKQDIVFEYLYPRLDVEVSKHLNHLLKSPFVVHPGTGRVCVPIDATRPEDFDPLSVPTVTQLLAEIDATTGEEKMADYEKTSLKPYVDFFKRFVAALVKDETTAVKREREKEEAARAAAAGPGMAAEMEF</sequence>
<feature type="compositionally biased region" description="Low complexity" evidence="10">
    <location>
        <begin position="437"/>
        <end position="451"/>
    </location>
</feature>
<keyword evidence="4 9" id="KW-0808">Transferase</keyword>
<dbReference type="GO" id="GO:0006269">
    <property type="term" value="P:DNA replication, synthesis of primer"/>
    <property type="evidence" value="ECO:0007669"/>
    <property type="project" value="UniProtKB-KW"/>
</dbReference>
<keyword evidence="2 9" id="KW-0240">DNA-directed RNA polymerase</keyword>
<dbReference type="Pfam" id="PF01896">
    <property type="entry name" value="DNA_primase_S"/>
    <property type="match status" value="1"/>
</dbReference>
<reference evidence="11 12" key="1">
    <citation type="submission" date="2019-04" db="EMBL/GenBank/DDBJ databases">
        <title>Comparative genomics and transcriptomics to analyze fruiting body development in filamentous ascomycetes.</title>
        <authorList>
            <consortium name="DOE Joint Genome Institute"/>
            <person name="Lutkenhaus R."/>
            <person name="Traeger S."/>
            <person name="Breuer J."/>
            <person name="Kuo A."/>
            <person name="Lipzen A."/>
            <person name="Pangilinan J."/>
            <person name="Dilworth D."/>
            <person name="Sandor L."/>
            <person name="Poggeler S."/>
            <person name="Barry K."/>
            <person name="Grigoriev I.V."/>
            <person name="Nowrousian M."/>
        </authorList>
    </citation>
    <scope>NUCLEOTIDE SEQUENCE [LARGE SCALE GENOMIC DNA]</scope>
    <source>
        <strain evidence="11 12">CBS 389.68</strain>
    </source>
</reference>
<keyword evidence="8" id="KW-0804">Transcription</keyword>
<dbReference type="OrthoDB" id="19606at2759"/>
<organism evidence="11 12">
    <name type="scientific">Ascodesmis nigricans</name>
    <dbReference type="NCBI Taxonomy" id="341454"/>
    <lineage>
        <taxon>Eukaryota</taxon>
        <taxon>Fungi</taxon>
        <taxon>Dikarya</taxon>
        <taxon>Ascomycota</taxon>
        <taxon>Pezizomycotina</taxon>
        <taxon>Pezizomycetes</taxon>
        <taxon>Pezizales</taxon>
        <taxon>Ascodesmidaceae</taxon>
        <taxon>Ascodesmis</taxon>
    </lineage>
</organism>
<dbReference type="GO" id="GO:0003899">
    <property type="term" value="F:DNA-directed RNA polymerase activity"/>
    <property type="evidence" value="ECO:0007669"/>
    <property type="project" value="InterPro"/>
</dbReference>
<dbReference type="GO" id="GO:0005658">
    <property type="term" value="C:alpha DNA polymerase:primase complex"/>
    <property type="evidence" value="ECO:0007669"/>
    <property type="project" value="UniProtKB-ARBA"/>
</dbReference>
<dbReference type="GO" id="GO:0046872">
    <property type="term" value="F:metal ion binding"/>
    <property type="evidence" value="ECO:0007669"/>
    <property type="project" value="UniProtKB-KW"/>
</dbReference>
<evidence type="ECO:0000313" key="12">
    <source>
        <dbReference type="Proteomes" id="UP000298138"/>
    </source>
</evidence>
<dbReference type="Gene3D" id="3.90.920.10">
    <property type="entry name" value="DNA primase, PRIM domain"/>
    <property type="match status" value="1"/>
</dbReference>
<evidence type="ECO:0000256" key="10">
    <source>
        <dbReference type="SAM" id="MobiDB-lite"/>
    </source>
</evidence>
<keyword evidence="5" id="KW-0548">Nucleotidyltransferase</keyword>
<dbReference type="InterPro" id="IPR002755">
    <property type="entry name" value="DNA_primase_S"/>
</dbReference>
<dbReference type="Proteomes" id="UP000298138">
    <property type="component" value="Unassembled WGS sequence"/>
</dbReference>
<keyword evidence="3 9" id="KW-0639">Primosome</keyword>
<proteinExistence type="inferred from homology"/>
<keyword evidence="12" id="KW-1185">Reference proteome</keyword>
<evidence type="ECO:0000256" key="1">
    <source>
        <dbReference type="ARBA" id="ARBA00009762"/>
    </source>
</evidence>
<feature type="region of interest" description="Disordered" evidence="10">
    <location>
        <begin position="430"/>
        <end position="451"/>
    </location>
</feature>
<dbReference type="STRING" id="341454.A0A4S2N429"/>
<dbReference type="InterPro" id="IPR014052">
    <property type="entry name" value="DNA_primase_ssu_euk/arc"/>
</dbReference>
<evidence type="ECO:0000256" key="4">
    <source>
        <dbReference type="ARBA" id="ARBA00022679"/>
    </source>
</evidence>
<dbReference type="EC" id="2.7.7.-" evidence="9"/>
<dbReference type="FunCoup" id="A0A4S2N429">
    <property type="interactions" value="1250"/>
</dbReference>
<evidence type="ECO:0000256" key="6">
    <source>
        <dbReference type="ARBA" id="ARBA00022705"/>
    </source>
</evidence>
<evidence type="ECO:0000256" key="7">
    <source>
        <dbReference type="ARBA" id="ARBA00022723"/>
    </source>
</evidence>
<evidence type="ECO:0000256" key="8">
    <source>
        <dbReference type="ARBA" id="ARBA00023163"/>
    </source>
</evidence>
<evidence type="ECO:0000256" key="3">
    <source>
        <dbReference type="ARBA" id="ARBA00022515"/>
    </source>
</evidence>
<comment type="similarity">
    <text evidence="1 9">Belongs to the eukaryotic-type primase small subunit family.</text>
</comment>
<evidence type="ECO:0000256" key="9">
    <source>
        <dbReference type="RuleBase" id="RU003514"/>
    </source>
</evidence>
<accession>A0A4S2N429</accession>
<name>A0A4S2N429_9PEZI</name>
<dbReference type="CDD" id="cd04860">
    <property type="entry name" value="AE_Prim_S"/>
    <property type="match status" value="1"/>
</dbReference>
<dbReference type="PANTHER" id="PTHR10536">
    <property type="entry name" value="DNA PRIMASE SMALL SUBUNIT"/>
    <property type="match status" value="1"/>
</dbReference>
<keyword evidence="7" id="KW-0479">Metal-binding</keyword>